<dbReference type="InterPro" id="IPR008978">
    <property type="entry name" value="HSP20-like_chaperone"/>
</dbReference>
<evidence type="ECO:0000313" key="1">
    <source>
        <dbReference type="Ensembl" id="ENSNVIP00000031937.1"/>
    </source>
</evidence>
<reference evidence="1" key="2">
    <citation type="submission" date="2025-09" db="UniProtKB">
        <authorList>
            <consortium name="Ensembl"/>
        </authorList>
    </citation>
    <scope>IDENTIFICATION</scope>
</reference>
<organism evidence="1 2">
    <name type="scientific">Neovison vison</name>
    <name type="common">American mink</name>
    <name type="synonym">Mustela vison</name>
    <dbReference type="NCBI Taxonomy" id="452646"/>
    <lineage>
        <taxon>Eukaryota</taxon>
        <taxon>Metazoa</taxon>
        <taxon>Chordata</taxon>
        <taxon>Craniata</taxon>
        <taxon>Vertebrata</taxon>
        <taxon>Euteleostomi</taxon>
        <taxon>Mammalia</taxon>
        <taxon>Eutheria</taxon>
        <taxon>Laurasiatheria</taxon>
        <taxon>Carnivora</taxon>
        <taxon>Caniformia</taxon>
        <taxon>Musteloidea</taxon>
        <taxon>Mustelidae</taxon>
        <taxon>Mustelinae</taxon>
        <taxon>Neogale</taxon>
    </lineage>
</organism>
<dbReference type="GeneTree" id="ENSGT00940000155882"/>
<accession>A0A8C7C2W3</accession>
<keyword evidence="2" id="KW-1185">Reference proteome</keyword>
<dbReference type="Proteomes" id="UP000694425">
    <property type="component" value="Unplaced"/>
</dbReference>
<dbReference type="AlphaFoldDB" id="A0A8C7C2W3"/>
<proteinExistence type="predicted"/>
<protein>
    <submittedName>
        <fullName evidence="1">Uncharacterized protein</fullName>
    </submittedName>
</protein>
<dbReference type="Ensembl" id="ENSNVIT00000037022.1">
    <property type="protein sequence ID" value="ENSNVIP00000031937.1"/>
    <property type="gene ID" value="ENSNVIG00000024595.1"/>
</dbReference>
<dbReference type="Gene3D" id="2.60.40.790">
    <property type="match status" value="1"/>
</dbReference>
<evidence type="ECO:0000313" key="2">
    <source>
        <dbReference type="Proteomes" id="UP000694425"/>
    </source>
</evidence>
<sequence>MTERRVPLSLLRSPCWDPLCDWYRAHSPFLDGAFRLARLPQDWQGYVRPLPGAALEGPAPLRWPSPPVALGSARSSEARGSEIPQAVNGWLVPGRPPLRAQELTVKTNDCVVAITRKHGERQEEQGYTSRCLTRKYTLLHIPSPTPLPFETLSSFPGAHSLSLFVSFSDPCPLQFFLHSPFVLCSIPSVPHMSETR</sequence>
<reference evidence="1" key="1">
    <citation type="submission" date="2025-08" db="UniProtKB">
        <authorList>
            <consortium name="Ensembl"/>
        </authorList>
    </citation>
    <scope>IDENTIFICATION</scope>
</reference>
<name>A0A8C7C2W3_NEOVI</name>